<dbReference type="AlphaFoldDB" id="A0A1W2CF34"/>
<feature type="transmembrane region" description="Helical" evidence="1">
    <location>
        <begin position="323"/>
        <end position="343"/>
    </location>
</feature>
<protein>
    <submittedName>
        <fullName evidence="2">Uncharacterized protein</fullName>
    </submittedName>
</protein>
<evidence type="ECO:0000313" key="3">
    <source>
        <dbReference type="Proteomes" id="UP000192674"/>
    </source>
</evidence>
<dbReference type="OrthoDB" id="3498585at2"/>
<reference evidence="2 3" key="1">
    <citation type="submission" date="2017-04" db="EMBL/GenBank/DDBJ databases">
        <authorList>
            <person name="Afonso C.L."/>
            <person name="Miller P.J."/>
            <person name="Scott M.A."/>
            <person name="Spackman E."/>
            <person name="Goraichik I."/>
            <person name="Dimitrov K.M."/>
            <person name="Suarez D.L."/>
            <person name="Swayne D.E."/>
        </authorList>
    </citation>
    <scope>NUCLEOTIDE SEQUENCE [LARGE SCALE GENOMIC DNA]</scope>
    <source>
        <strain evidence="2 3">DSM 43828</strain>
    </source>
</reference>
<feature type="transmembrane region" description="Helical" evidence="1">
    <location>
        <begin position="654"/>
        <end position="671"/>
    </location>
</feature>
<feature type="transmembrane region" description="Helical" evidence="1">
    <location>
        <begin position="749"/>
        <end position="780"/>
    </location>
</feature>
<gene>
    <name evidence="2" type="ORF">SAMN05661093_01943</name>
</gene>
<feature type="transmembrane region" description="Helical" evidence="1">
    <location>
        <begin position="243"/>
        <end position="262"/>
    </location>
</feature>
<feature type="transmembrane region" description="Helical" evidence="1">
    <location>
        <begin position="350"/>
        <end position="370"/>
    </location>
</feature>
<accession>A0A1W2CF34</accession>
<organism evidence="2 3">
    <name type="scientific">Kibdelosporangium aridum</name>
    <dbReference type="NCBI Taxonomy" id="2030"/>
    <lineage>
        <taxon>Bacteria</taxon>
        <taxon>Bacillati</taxon>
        <taxon>Actinomycetota</taxon>
        <taxon>Actinomycetes</taxon>
        <taxon>Pseudonocardiales</taxon>
        <taxon>Pseudonocardiaceae</taxon>
        <taxon>Kibdelosporangium</taxon>
    </lineage>
</organism>
<feature type="transmembrane region" description="Helical" evidence="1">
    <location>
        <begin position="479"/>
        <end position="495"/>
    </location>
</feature>
<sequence length="799" mass="83750">MTAVRYVFALVLVLLPLGIGAVIYTPDDLRLVEFSREVDPQEAAIRVNAPREAEVSVLLRSTVRGVEVTADYVIDVFRRDPLIDAVRTGVVDGKAVACSIAGAPETGVFSPPTVEFGRDDLRAKVLVSGTLTLSDTDGYIERPSSYHSGQVWERTLRVRTEGVSVVELHSDEGPALMGPDRIEFTGPINRYIYVSVESGSTQWTGWSLSQGPALWHIAMGVPWLLVLFLGYRSRHRVRGPLRAGAIAYVFSIPPLGAMLLWIPSTAGVILSGIFMVAPVLTLIWCRAVRGVEPLGRQVQWLAFGALVLAVGTAAALLPAGSALTLIGGGAAAGASLAAAAWIAGRRSWAAIAALIGVTLVCGAPLVDFLVEQSALPYGGFALLTLGLLAAPVAIGLAAAIGARRKALGYTIAVVVSAVLFLPAAALVVDAVDTVVRDYPRRVTLAFATDAAAILVAALVTLLIVLIIRLSTDAHAYADPIIRMAMFVIVVIAVIPNSVSTLGQVLALLSLTFTLIWLVPANRADRAARLAAIGRRTHVRLVRLEIWQRLVDQVARETHRTGIARAAAGEVPLSTLYGTWSASVQPARAGINLHEAALGSGGGFSPRANLLAGVGAAAALALPIMAYEASLIFFSPGTDLSGQSTLELLGDGRSVLRWVVYGALFGLFYPALRGDRPIAKASALLVALLVPELLAIVLTPAASAEQIAFAVAIRAGQITVLCIGLGLFWEWRLSRSAGLRWGQLRDFRKAGALVTPVTTLVVAAATTVVTALAGAAVAAILQGPAGISGVGEPIGASTPR</sequence>
<evidence type="ECO:0000313" key="2">
    <source>
        <dbReference type="EMBL" id="SMC83676.1"/>
    </source>
</evidence>
<feature type="transmembrane region" description="Helical" evidence="1">
    <location>
        <begin position="609"/>
        <end position="634"/>
    </location>
</feature>
<feature type="transmembrane region" description="Helical" evidence="1">
    <location>
        <begin position="706"/>
        <end position="728"/>
    </location>
</feature>
<dbReference type="RefSeq" id="WP_084425698.1">
    <property type="nucleotide sequence ID" value="NZ_FWXV01000002.1"/>
</dbReference>
<feature type="transmembrane region" description="Helical" evidence="1">
    <location>
        <begin position="300"/>
        <end position="317"/>
    </location>
</feature>
<keyword evidence="3" id="KW-1185">Reference proteome</keyword>
<feature type="transmembrane region" description="Helical" evidence="1">
    <location>
        <begin position="213"/>
        <end position="231"/>
    </location>
</feature>
<keyword evidence="1" id="KW-0472">Membrane</keyword>
<feature type="transmembrane region" description="Helical" evidence="1">
    <location>
        <begin position="683"/>
        <end position="700"/>
    </location>
</feature>
<name>A0A1W2CF34_KIBAR</name>
<feature type="transmembrane region" description="Helical" evidence="1">
    <location>
        <begin position="501"/>
        <end position="518"/>
    </location>
</feature>
<dbReference type="EMBL" id="FWXV01000002">
    <property type="protein sequence ID" value="SMC83676.1"/>
    <property type="molecule type" value="Genomic_DNA"/>
</dbReference>
<feature type="transmembrane region" description="Helical" evidence="1">
    <location>
        <begin position="268"/>
        <end position="288"/>
    </location>
</feature>
<proteinExistence type="predicted"/>
<dbReference type="Proteomes" id="UP000192674">
    <property type="component" value="Unassembled WGS sequence"/>
</dbReference>
<keyword evidence="1" id="KW-1133">Transmembrane helix</keyword>
<feature type="transmembrane region" description="Helical" evidence="1">
    <location>
        <begin position="407"/>
        <end position="431"/>
    </location>
</feature>
<keyword evidence="1" id="KW-0812">Transmembrane</keyword>
<feature type="transmembrane region" description="Helical" evidence="1">
    <location>
        <begin position="376"/>
        <end position="400"/>
    </location>
</feature>
<feature type="transmembrane region" description="Helical" evidence="1">
    <location>
        <begin position="443"/>
        <end position="467"/>
    </location>
</feature>
<evidence type="ECO:0000256" key="1">
    <source>
        <dbReference type="SAM" id="Phobius"/>
    </source>
</evidence>